<evidence type="ECO:0000313" key="2">
    <source>
        <dbReference type="Proteomes" id="UP001623660"/>
    </source>
</evidence>
<evidence type="ECO:0000313" key="1">
    <source>
        <dbReference type="EMBL" id="MFL0197167.1"/>
    </source>
</evidence>
<organism evidence="1 2">
    <name type="scientific">Candidatus Clostridium eludens</name>
    <dbReference type="NCBI Taxonomy" id="3381663"/>
    <lineage>
        <taxon>Bacteria</taxon>
        <taxon>Bacillati</taxon>
        <taxon>Bacillota</taxon>
        <taxon>Clostridia</taxon>
        <taxon>Eubacteriales</taxon>
        <taxon>Clostridiaceae</taxon>
        <taxon>Clostridium</taxon>
    </lineage>
</organism>
<proteinExistence type="predicted"/>
<sequence>MLTLRAHHLLCIQGYRGYGYNKKFTENMDKIIGQLKKDTSIKIKIAAKTDEICSCCPNNTTKKLCQYEFKVQSLDKKVLDLLEINTNEIYTYKFILNTIYERITYDNFKNICSTCQWFGYGYCKEGLSV</sequence>
<dbReference type="RefSeq" id="WP_406793271.1">
    <property type="nucleotide sequence ID" value="NZ_JBJHZX010000026.1"/>
</dbReference>
<dbReference type="Proteomes" id="UP001623660">
    <property type="component" value="Unassembled WGS sequence"/>
</dbReference>
<gene>
    <name evidence="1" type="ORF">ACJDU8_16610</name>
</gene>
<dbReference type="EMBL" id="JBJHZX010000026">
    <property type="protein sequence ID" value="MFL0197167.1"/>
    <property type="molecule type" value="Genomic_DNA"/>
</dbReference>
<dbReference type="InterPro" id="IPR009702">
    <property type="entry name" value="DUF1284"/>
</dbReference>
<accession>A0ABW8SM89</accession>
<dbReference type="Pfam" id="PF06935">
    <property type="entry name" value="DUF1284"/>
    <property type="match status" value="1"/>
</dbReference>
<name>A0ABW8SM89_9CLOT</name>
<protein>
    <submittedName>
        <fullName evidence="1">DUF1284 domain-containing protein</fullName>
    </submittedName>
</protein>
<comment type="caution">
    <text evidence="1">The sequence shown here is derived from an EMBL/GenBank/DDBJ whole genome shotgun (WGS) entry which is preliminary data.</text>
</comment>
<reference evidence="1 2" key="1">
    <citation type="submission" date="2024-11" db="EMBL/GenBank/DDBJ databases">
        <authorList>
            <person name="Heng Y.C."/>
            <person name="Lim A.C.H."/>
            <person name="Lee J.K.Y."/>
            <person name="Kittelmann S."/>
        </authorList>
    </citation>
    <scope>NUCLEOTIDE SEQUENCE [LARGE SCALE GENOMIC DNA]</scope>
    <source>
        <strain evidence="1 2">WILCCON 0269</strain>
    </source>
</reference>
<keyword evidence="2" id="KW-1185">Reference proteome</keyword>